<sequence length="233" mass="25531">MEKISVFLADWQVLFREGIHFTLCGEEDMEVIGEATNCEEALNFIETNPPKVAILSIECGKLSGVKATHRIKLNFPSVSVMLVTDTDDEEHLFSAVKCGASAYLTKEIDPVNLLKLIRSVAQGAQPISDALLRPEIASRAIDEFEVFTSINEQVENIFACLSSIEADILYRIAKGSSREQVAQALGITKETIEHHLGLILSKLVANNHNRELIEAAQKGLPSIISTVGKPSTE</sequence>
<name>X1FYI9_9ZZZZ</name>
<dbReference type="InterPro" id="IPR011006">
    <property type="entry name" value="CheY-like_superfamily"/>
</dbReference>
<dbReference type="CDD" id="cd17535">
    <property type="entry name" value="REC_NarL-like"/>
    <property type="match status" value="1"/>
</dbReference>
<dbReference type="InterPro" id="IPR000792">
    <property type="entry name" value="Tscrpt_reg_LuxR_C"/>
</dbReference>
<dbReference type="Gene3D" id="3.40.50.2300">
    <property type="match status" value="1"/>
</dbReference>
<comment type="caution">
    <text evidence="4">The sequence shown here is derived from an EMBL/GenBank/DDBJ whole genome shotgun (WGS) entry which is preliminary data.</text>
</comment>
<reference evidence="4" key="1">
    <citation type="journal article" date="2014" name="Front. Microbiol.">
        <title>High frequency of phylogenetically diverse reductive dehalogenase-homologous genes in deep subseafloor sedimentary metagenomes.</title>
        <authorList>
            <person name="Kawai M."/>
            <person name="Futagami T."/>
            <person name="Toyoda A."/>
            <person name="Takaki Y."/>
            <person name="Nishi S."/>
            <person name="Hori S."/>
            <person name="Arai W."/>
            <person name="Tsubouchi T."/>
            <person name="Morono Y."/>
            <person name="Uchiyama I."/>
            <person name="Ito T."/>
            <person name="Fujiyama A."/>
            <person name="Inagaki F."/>
            <person name="Takami H."/>
        </authorList>
    </citation>
    <scope>NUCLEOTIDE SEQUENCE</scope>
    <source>
        <strain evidence="4">Expedition CK06-06</strain>
    </source>
</reference>
<dbReference type="InterPro" id="IPR016032">
    <property type="entry name" value="Sig_transdc_resp-reg_C-effctor"/>
</dbReference>
<dbReference type="PANTHER" id="PTHR45566">
    <property type="entry name" value="HTH-TYPE TRANSCRIPTIONAL REGULATOR YHJB-RELATED"/>
    <property type="match status" value="1"/>
</dbReference>
<dbReference type="SMART" id="SM00448">
    <property type="entry name" value="REC"/>
    <property type="match status" value="1"/>
</dbReference>
<gene>
    <name evidence="4" type="ORF">S03H2_29628</name>
</gene>
<dbReference type="GO" id="GO:0006355">
    <property type="term" value="P:regulation of DNA-templated transcription"/>
    <property type="evidence" value="ECO:0007669"/>
    <property type="project" value="InterPro"/>
</dbReference>
<dbReference type="InterPro" id="IPR001789">
    <property type="entry name" value="Sig_transdc_resp-reg_receiver"/>
</dbReference>
<dbReference type="InterPro" id="IPR058245">
    <property type="entry name" value="NreC/VraR/RcsB-like_REC"/>
</dbReference>
<keyword evidence="2" id="KW-0238">DNA-binding</keyword>
<feature type="non-terminal residue" evidence="4">
    <location>
        <position position="233"/>
    </location>
</feature>
<dbReference type="AlphaFoldDB" id="X1FYI9"/>
<dbReference type="InterPro" id="IPR051015">
    <property type="entry name" value="EvgA-like"/>
</dbReference>
<evidence type="ECO:0000256" key="1">
    <source>
        <dbReference type="ARBA" id="ARBA00022553"/>
    </source>
</evidence>
<dbReference type="EMBL" id="BARU01017894">
    <property type="protein sequence ID" value="GAH50052.1"/>
    <property type="molecule type" value="Genomic_DNA"/>
</dbReference>
<evidence type="ECO:0000313" key="4">
    <source>
        <dbReference type="EMBL" id="GAH50052.1"/>
    </source>
</evidence>
<dbReference type="GO" id="GO:0000160">
    <property type="term" value="P:phosphorelay signal transduction system"/>
    <property type="evidence" value="ECO:0007669"/>
    <property type="project" value="InterPro"/>
</dbReference>
<dbReference type="SMART" id="SM00421">
    <property type="entry name" value="HTH_LUXR"/>
    <property type="match status" value="1"/>
</dbReference>
<dbReference type="Pfam" id="PF00196">
    <property type="entry name" value="GerE"/>
    <property type="match status" value="1"/>
</dbReference>
<dbReference type="PROSITE" id="PS50110">
    <property type="entry name" value="RESPONSE_REGULATORY"/>
    <property type="match status" value="1"/>
</dbReference>
<keyword evidence="1" id="KW-0597">Phosphoprotein</keyword>
<dbReference type="PANTHER" id="PTHR45566:SF2">
    <property type="entry name" value="NARL SUBFAMILY"/>
    <property type="match status" value="1"/>
</dbReference>
<dbReference type="GO" id="GO:0003677">
    <property type="term" value="F:DNA binding"/>
    <property type="evidence" value="ECO:0007669"/>
    <property type="project" value="UniProtKB-KW"/>
</dbReference>
<dbReference type="SUPFAM" id="SSF52172">
    <property type="entry name" value="CheY-like"/>
    <property type="match status" value="1"/>
</dbReference>
<dbReference type="Pfam" id="PF00072">
    <property type="entry name" value="Response_reg"/>
    <property type="match status" value="1"/>
</dbReference>
<protein>
    <recommendedName>
        <fullName evidence="3">Response regulatory domain-containing protein</fullName>
    </recommendedName>
</protein>
<evidence type="ECO:0000256" key="2">
    <source>
        <dbReference type="ARBA" id="ARBA00023125"/>
    </source>
</evidence>
<feature type="domain" description="Response regulatory" evidence="3">
    <location>
        <begin position="5"/>
        <end position="121"/>
    </location>
</feature>
<organism evidence="4">
    <name type="scientific">marine sediment metagenome</name>
    <dbReference type="NCBI Taxonomy" id="412755"/>
    <lineage>
        <taxon>unclassified sequences</taxon>
        <taxon>metagenomes</taxon>
        <taxon>ecological metagenomes</taxon>
    </lineage>
</organism>
<dbReference type="SUPFAM" id="SSF46894">
    <property type="entry name" value="C-terminal effector domain of the bipartite response regulators"/>
    <property type="match status" value="1"/>
</dbReference>
<evidence type="ECO:0000259" key="3">
    <source>
        <dbReference type="PROSITE" id="PS50110"/>
    </source>
</evidence>
<accession>X1FYI9</accession>
<proteinExistence type="predicted"/>
<dbReference type="PRINTS" id="PR00038">
    <property type="entry name" value="HTHLUXR"/>
</dbReference>